<dbReference type="EMBL" id="CM042032">
    <property type="protein sequence ID" value="KAI3776453.1"/>
    <property type="molecule type" value="Genomic_DNA"/>
</dbReference>
<comment type="caution">
    <text evidence="1">The sequence shown here is derived from an EMBL/GenBank/DDBJ whole genome shotgun (WGS) entry which is preliminary data.</text>
</comment>
<dbReference type="Proteomes" id="UP001056120">
    <property type="component" value="Linkage Group LG15"/>
</dbReference>
<evidence type="ECO:0000313" key="2">
    <source>
        <dbReference type="Proteomes" id="UP001056120"/>
    </source>
</evidence>
<keyword evidence="2" id="KW-1185">Reference proteome</keyword>
<reference evidence="2" key="1">
    <citation type="journal article" date="2022" name="Mol. Ecol. Resour.">
        <title>The genomes of chicory, endive, great burdock and yacon provide insights into Asteraceae palaeo-polyploidization history and plant inulin production.</title>
        <authorList>
            <person name="Fan W."/>
            <person name="Wang S."/>
            <person name="Wang H."/>
            <person name="Wang A."/>
            <person name="Jiang F."/>
            <person name="Liu H."/>
            <person name="Zhao H."/>
            <person name="Xu D."/>
            <person name="Zhang Y."/>
        </authorList>
    </citation>
    <scope>NUCLEOTIDE SEQUENCE [LARGE SCALE GENOMIC DNA]</scope>
    <source>
        <strain evidence="2">cv. Yunnan</strain>
    </source>
</reference>
<sequence length="284" mass="32195">MVPLAGLLFGIFRLEKAVAVVCWPSHGAFGTKLRFGVCGETNDPKIVKIMHINRLSDVECISRIPRQVEVFTLSSGVWRSPYSNVPRKSIRFGYFKVGIYGFLCWLATDRTTIGGQLRSYNLIISFDMMSEEFREVNLPNSLAHHMSHWNLSMYKLRESLVVLEGDVVDSKLDLSVWMMEDGAPKSFTKLLTLSKPHASISFLRGFKKTSEPIFEIMQDDGTGSLAVYEPYSKHINSLGINGNYCLFSVHPYVETLLLLDQPDFIAYDKVNAMFQSVELRIEGF</sequence>
<gene>
    <name evidence="1" type="ORF">L1987_46238</name>
</gene>
<evidence type="ECO:0000313" key="1">
    <source>
        <dbReference type="EMBL" id="KAI3776453.1"/>
    </source>
</evidence>
<reference evidence="1 2" key="2">
    <citation type="journal article" date="2022" name="Mol. Ecol. Resour.">
        <title>The genomes of chicory, endive, great burdock and yacon provide insights into Asteraceae paleo-polyploidization history and plant inulin production.</title>
        <authorList>
            <person name="Fan W."/>
            <person name="Wang S."/>
            <person name="Wang H."/>
            <person name="Wang A."/>
            <person name="Jiang F."/>
            <person name="Liu H."/>
            <person name="Zhao H."/>
            <person name="Xu D."/>
            <person name="Zhang Y."/>
        </authorList>
    </citation>
    <scope>NUCLEOTIDE SEQUENCE [LARGE SCALE GENOMIC DNA]</scope>
    <source>
        <strain evidence="2">cv. Yunnan</strain>
        <tissue evidence="1">Leaves</tissue>
    </source>
</reference>
<name>A0ACB9FZ34_9ASTR</name>
<proteinExistence type="predicted"/>
<protein>
    <submittedName>
        <fullName evidence="1">Uncharacterized protein</fullName>
    </submittedName>
</protein>
<organism evidence="1 2">
    <name type="scientific">Smallanthus sonchifolius</name>
    <dbReference type="NCBI Taxonomy" id="185202"/>
    <lineage>
        <taxon>Eukaryota</taxon>
        <taxon>Viridiplantae</taxon>
        <taxon>Streptophyta</taxon>
        <taxon>Embryophyta</taxon>
        <taxon>Tracheophyta</taxon>
        <taxon>Spermatophyta</taxon>
        <taxon>Magnoliopsida</taxon>
        <taxon>eudicotyledons</taxon>
        <taxon>Gunneridae</taxon>
        <taxon>Pentapetalae</taxon>
        <taxon>asterids</taxon>
        <taxon>campanulids</taxon>
        <taxon>Asterales</taxon>
        <taxon>Asteraceae</taxon>
        <taxon>Asteroideae</taxon>
        <taxon>Heliantheae alliance</taxon>
        <taxon>Millerieae</taxon>
        <taxon>Smallanthus</taxon>
    </lineage>
</organism>
<accession>A0ACB9FZ34</accession>